<comment type="subcellular location">
    <subcellularLocation>
        <location evidence="1">Cell inner membrane</location>
        <topology evidence="1">Multi-pass membrane protein</topology>
    </subcellularLocation>
</comment>
<keyword evidence="5 10" id="KW-0812">Transmembrane</keyword>
<dbReference type="GO" id="GO:0005886">
    <property type="term" value="C:plasma membrane"/>
    <property type="evidence" value="ECO:0007669"/>
    <property type="project" value="UniProtKB-SubCell"/>
</dbReference>
<evidence type="ECO:0000256" key="8">
    <source>
        <dbReference type="ARBA" id="ARBA00023136"/>
    </source>
</evidence>
<dbReference type="GO" id="GO:0015808">
    <property type="term" value="P:L-alanine transport"/>
    <property type="evidence" value="ECO:0007669"/>
    <property type="project" value="TreeGrafter"/>
</dbReference>
<protein>
    <submittedName>
        <fullName evidence="11">LIV-I protein H</fullName>
    </submittedName>
</protein>
<dbReference type="Pfam" id="PF02653">
    <property type="entry name" value="BPD_transp_2"/>
    <property type="match status" value="1"/>
</dbReference>
<organism evidence="11 12">
    <name type="scientific">Raoultella planticola</name>
    <name type="common">Klebsiella planticola</name>
    <dbReference type="NCBI Taxonomy" id="575"/>
    <lineage>
        <taxon>Bacteria</taxon>
        <taxon>Pseudomonadati</taxon>
        <taxon>Pseudomonadota</taxon>
        <taxon>Gammaproteobacteria</taxon>
        <taxon>Enterobacterales</taxon>
        <taxon>Enterobacteriaceae</taxon>
        <taxon>Klebsiella/Raoultella group</taxon>
        <taxon>Raoultella</taxon>
    </lineage>
</organism>
<dbReference type="GO" id="GO:0015192">
    <property type="term" value="F:L-phenylalanine transmembrane transporter activity"/>
    <property type="evidence" value="ECO:0007669"/>
    <property type="project" value="TreeGrafter"/>
</dbReference>
<evidence type="ECO:0000256" key="6">
    <source>
        <dbReference type="ARBA" id="ARBA00022970"/>
    </source>
</evidence>
<name>A0A485DD15_RAOPL</name>
<dbReference type="GO" id="GO:0015190">
    <property type="term" value="F:L-leucine transmembrane transporter activity"/>
    <property type="evidence" value="ECO:0007669"/>
    <property type="project" value="TreeGrafter"/>
</dbReference>
<evidence type="ECO:0000313" key="11">
    <source>
        <dbReference type="EMBL" id="VFS94474.1"/>
    </source>
</evidence>
<evidence type="ECO:0000256" key="10">
    <source>
        <dbReference type="SAM" id="Phobius"/>
    </source>
</evidence>
<evidence type="ECO:0000256" key="9">
    <source>
        <dbReference type="ARBA" id="ARBA00037998"/>
    </source>
</evidence>
<evidence type="ECO:0000256" key="1">
    <source>
        <dbReference type="ARBA" id="ARBA00004429"/>
    </source>
</evidence>
<dbReference type="Proteomes" id="UP000345637">
    <property type="component" value="Unassembled WGS sequence"/>
</dbReference>
<dbReference type="AlphaFoldDB" id="A0A485DD15"/>
<evidence type="ECO:0000256" key="2">
    <source>
        <dbReference type="ARBA" id="ARBA00022448"/>
    </source>
</evidence>
<comment type="similarity">
    <text evidence="9">Belongs to the binding-protein-dependent transport system permease family. LivHM subfamily.</text>
</comment>
<dbReference type="PANTHER" id="PTHR11795:SF371">
    <property type="entry name" value="HIGH-AFFINITY BRANCHED-CHAIN AMINO ACID TRANSPORT SYSTEM PERMEASE PROTEIN LIVH"/>
    <property type="match status" value="1"/>
</dbReference>
<accession>A0A485DD15</accession>
<sequence length="112" mass="12139">MLGSIYALIALGYTMVYGILRIINFAHGDILMVGALTTLSGMNALNAHFPNLPPLAQLGWRCCWPWRCAPCWRWRSSALPTAACATPAPGAADLRDRRLGTAANRGDDRLVA</sequence>
<feature type="transmembrane region" description="Helical" evidence="10">
    <location>
        <begin position="6"/>
        <end position="23"/>
    </location>
</feature>
<dbReference type="GO" id="GO:1903806">
    <property type="term" value="P:L-isoleucine import across plasma membrane"/>
    <property type="evidence" value="ECO:0007669"/>
    <property type="project" value="TreeGrafter"/>
</dbReference>
<dbReference type="EMBL" id="CAADJE010000044">
    <property type="protein sequence ID" value="VFS94474.1"/>
    <property type="molecule type" value="Genomic_DNA"/>
</dbReference>
<keyword evidence="6" id="KW-0029">Amino-acid transport</keyword>
<evidence type="ECO:0000256" key="5">
    <source>
        <dbReference type="ARBA" id="ARBA00022692"/>
    </source>
</evidence>
<evidence type="ECO:0000256" key="7">
    <source>
        <dbReference type="ARBA" id="ARBA00022989"/>
    </source>
</evidence>
<evidence type="ECO:0000256" key="4">
    <source>
        <dbReference type="ARBA" id="ARBA00022519"/>
    </source>
</evidence>
<reference evidence="11 12" key="1">
    <citation type="submission" date="2019-03" db="EMBL/GenBank/DDBJ databases">
        <authorList>
            <consortium name="Pathogen Informatics"/>
        </authorList>
    </citation>
    <scope>NUCLEOTIDE SEQUENCE [LARGE SCALE GENOMIC DNA]</scope>
    <source>
        <strain evidence="11 12">NCTC12998</strain>
    </source>
</reference>
<keyword evidence="2" id="KW-0813">Transport</keyword>
<evidence type="ECO:0000313" key="12">
    <source>
        <dbReference type="Proteomes" id="UP000345637"/>
    </source>
</evidence>
<keyword evidence="7 10" id="KW-1133">Transmembrane helix</keyword>
<dbReference type="PANTHER" id="PTHR11795">
    <property type="entry name" value="BRANCHED-CHAIN AMINO ACID TRANSPORT SYSTEM PERMEASE PROTEIN LIVH"/>
    <property type="match status" value="1"/>
</dbReference>
<dbReference type="GO" id="GO:0005304">
    <property type="term" value="F:L-valine transmembrane transporter activity"/>
    <property type="evidence" value="ECO:0007669"/>
    <property type="project" value="TreeGrafter"/>
</dbReference>
<proteinExistence type="inferred from homology"/>
<keyword evidence="4" id="KW-0997">Cell inner membrane</keyword>
<dbReference type="GO" id="GO:0042941">
    <property type="term" value="P:D-alanine transmembrane transport"/>
    <property type="evidence" value="ECO:0007669"/>
    <property type="project" value="TreeGrafter"/>
</dbReference>
<keyword evidence="8 10" id="KW-0472">Membrane</keyword>
<dbReference type="GO" id="GO:0015188">
    <property type="term" value="F:L-isoleucine transmembrane transporter activity"/>
    <property type="evidence" value="ECO:0007669"/>
    <property type="project" value="TreeGrafter"/>
</dbReference>
<dbReference type="InterPro" id="IPR001851">
    <property type="entry name" value="ABC_transp_permease"/>
</dbReference>
<evidence type="ECO:0000256" key="3">
    <source>
        <dbReference type="ARBA" id="ARBA00022475"/>
    </source>
</evidence>
<gene>
    <name evidence="11" type="primary">livH_6</name>
    <name evidence="11" type="ORF">NCTC12998_08030</name>
</gene>
<dbReference type="InterPro" id="IPR052157">
    <property type="entry name" value="BCAA_transport_permease"/>
</dbReference>
<keyword evidence="3" id="KW-1003">Cell membrane</keyword>